<proteinExistence type="predicted"/>
<dbReference type="OrthoDB" id="5979509at2759"/>
<dbReference type="InterPro" id="IPR001374">
    <property type="entry name" value="R3H_dom"/>
</dbReference>
<accession>A0A9P0F3B5</accession>
<dbReference type="Gene3D" id="3.30.1370.50">
    <property type="entry name" value="R3H-like domain"/>
    <property type="match status" value="1"/>
</dbReference>
<evidence type="ECO:0000313" key="4">
    <source>
        <dbReference type="EMBL" id="CAH0387157.1"/>
    </source>
</evidence>
<dbReference type="PANTHER" id="PTHR13498">
    <property type="entry name" value="SPERM ASSOCIATED ANTIGEN 7"/>
    <property type="match status" value="1"/>
</dbReference>
<gene>
    <name evidence="4" type="ORF">BEMITA_LOCUS6208</name>
</gene>
<name>A0A9P0F3B5_BEMTA</name>
<dbReference type="GO" id="GO:0003676">
    <property type="term" value="F:nucleic acid binding"/>
    <property type="evidence" value="ECO:0007669"/>
    <property type="project" value="UniProtKB-UniRule"/>
</dbReference>
<evidence type="ECO:0000256" key="2">
    <source>
        <dbReference type="SAM" id="MobiDB-lite"/>
    </source>
</evidence>
<dbReference type="Pfam" id="PF01424">
    <property type="entry name" value="R3H"/>
    <property type="match status" value="1"/>
</dbReference>
<feature type="compositionally biased region" description="Polar residues" evidence="2">
    <location>
        <begin position="219"/>
        <end position="233"/>
    </location>
</feature>
<keyword evidence="5" id="KW-1185">Reference proteome</keyword>
<feature type="region of interest" description="Disordered" evidence="2">
    <location>
        <begin position="208"/>
        <end position="233"/>
    </location>
</feature>
<dbReference type="PANTHER" id="PTHR13498:SF3">
    <property type="entry name" value="SPERM-ASSOCIATED ANTIGEN 7"/>
    <property type="match status" value="1"/>
</dbReference>
<protein>
    <recommendedName>
        <fullName evidence="3">R3H domain-containing protein</fullName>
    </recommendedName>
</protein>
<dbReference type="PIRSF" id="PIRSF037943">
    <property type="entry name" value="Sperm-assoc_antigen_PAG7"/>
    <property type="match status" value="1"/>
</dbReference>
<evidence type="ECO:0000256" key="1">
    <source>
        <dbReference type="SAM" id="Coils"/>
    </source>
</evidence>
<dbReference type="AlphaFoldDB" id="A0A9P0F3B5"/>
<dbReference type="EMBL" id="OU963864">
    <property type="protein sequence ID" value="CAH0387157.1"/>
    <property type="molecule type" value="Genomic_DNA"/>
</dbReference>
<keyword evidence="1" id="KW-0175">Coiled coil</keyword>
<dbReference type="InterPro" id="IPR036867">
    <property type="entry name" value="R3H_dom_sf"/>
</dbReference>
<feature type="coiled-coil region" evidence="1">
    <location>
        <begin position="122"/>
        <end position="152"/>
    </location>
</feature>
<evidence type="ECO:0000259" key="3">
    <source>
        <dbReference type="PROSITE" id="PS51061"/>
    </source>
</evidence>
<dbReference type="Proteomes" id="UP001152759">
    <property type="component" value="Chromosome 3"/>
</dbReference>
<sequence>MDLLGSILKSMDKPPTINSGVKQQLKKQNEAYLKEKDKERAKLQSFRDSIQKKIHDFAKDDSQQRLKFPPMDQIYRAVIHEIAEDANLSGCSFGEEGIDRYIMVYKKENPPSEDELAVLRRGEEWNEEKAKELAKQRELEKQEEEAAKIRKKEKFVPQHNYKDKYAHLIGTEAALEAAKKTETNKQYGFVPAENKKDSRSIEQTLADIQSKKRLKTSHGDSSSGSGNTNEPKD</sequence>
<dbReference type="KEGG" id="btab:109039443"/>
<evidence type="ECO:0000313" key="5">
    <source>
        <dbReference type="Proteomes" id="UP001152759"/>
    </source>
</evidence>
<reference evidence="4" key="1">
    <citation type="submission" date="2021-12" db="EMBL/GenBank/DDBJ databases">
        <authorList>
            <person name="King R."/>
        </authorList>
    </citation>
    <scope>NUCLEOTIDE SEQUENCE</scope>
</reference>
<dbReference type="SUPFAM" id="SSF82708">
    <property type="entry name" value="R3H domain"/>
    <property type="match status" value="1"/>
</dbReference>
<feature type="domain" description="R3H" evidence="3">
    <location>
        <begin position="44"/>
        <end position="107"/>
    </location>
</feature>
<dbReference type="SMART" id="SM00393">
    <property type="entry name" value="R3H"/>
    <property type="match status" value="1"/>
</dbReference>
<dbReference type="PROSITE" id="PS51061">
    <property type="entry name" value="R3H"/>
    <property type="match status" value="1"/>
</dbReference>
<dbReference type="InterPro" id="IPR017330">
    <property type="entry name" value="SPAG7"/>
</dbReference>
<organism evidence="4 5">
    <name type="scientific">Bemisia tabaci</name>
    <name type="common">Sweetpotato whitefly</name>
    <name type="synonym">Aleurodes tabaci</name>
    <dbReference type="NCBI Taxonomy" id="7038"/>
    <lineage>
        <taxon>Eukaryota</taxon>
        <taxon>Metazoa</taxon>
        <taxon>Ecdysozoa</taxon>
        <taxon>Arthropoda</taxon>
        <taxon>Hexapoda</taxon>
        <taxon>Insecta</taxon>
        <taxon>Pterygota</taxon>
        <taxon>Neoptera</taxon>
        <taxon>Paraneoptera</taxon>
        <taxon>Hemiptera</taxon>
        <taxon>Sternorrhyncha</taxon>
        <taxon>Aleyrodoidea</taxon>
        <taxon>Aleyrodidae</taxon>
        <taxon>Aleyrodinae</taxon>
        <taxon>Bemisia</taxon>
    </lineage>
</organism>